<protein>
    <submittedName>
        <fullName evidence="1">Uncharacterized protein</fullName>
    </submittedName>
</protein>
<dbReference type="RefSeq" id="XP_024575290.1">
    <property type="nucleotide sequence ID" value="XM_024724410.1"/>
</dbReference>
<reference evidence="2" key="1">
    <citation type="submission" date="2014-09" db="EMBL/GenBank/DDBJ databases">
        <authorList>
            <person name="Sharma Rahul"/>
            <person name="Thines Marco"/>
        </authorList>
    </citation>
    <scope>NUCLEOTIDE SEQUENCE [LARGE SCALE GENOMIC DNA]</scope>
</reference>
<organism evidence="1 2">
    <name type="scientific">Plasmopara halstedii</name>
    <name type="common">Downy mildew of sunflower</name>
    <dbReference type="NCBI Taxonomy" id="4781"/>
    <lineage>
        <taxon>Eukaryota</taxon>
        <taxon>Sar</taxon>
        <taxon>Stramenopiles</taxon>
        <taxon>Oomycota</taxon>
        <taxon>Peronosporomycetes</taxon>
        <taxon>Peronosporales</taxon>
        <taxon>Peronosporaceae</taxon>
        <taxon>Plasmopara</taxon>
    </lineage>
</organism>
<evidence type="ECO:0000313" key="1">
    <source>
        <dbReference type="EMBL" id="CEG38921.1"/>
    </source>
</evidence>
<dbReference type="EMBL" id="CCYD01000322">
    <property type="protein sequence ID" value="CEG38921.1"/>
    <property type="molecule type" value="Genomic_DNA"/>
</dbReference>
<dbReference type="AlphaFoldDB" id="A0A0P1AEH8"/>
<dbReference type="Proteomes" id="UP000054928">
    <property type="component" value="Unassembled WGS sequence"/>
</dbReference>
<dbReference type="GeneID" id="36404021"/>
<sequence>MQPLLIKSTLDALHSVTRLRDFGQIKSSMLTPEALVRQDLWFRCNILTY</sequence>
<name>A0A0P1AEH8_PLAHL</name>
<proteinExistence type="predicted"/>
<accession>A0A0P1AEH8</accession>
<evidence type="ECO:0000313" key="2">
    <source>
        <dbReference type="Proteomes" id="UP000054928"/>
    </source>
</evidence>
<keyword evidence="2" id="KW-1185">Reference proteome</keyword>